<dbReference type="RefSeq" id="WP_328962698.1">
    <property type="nucleotide sequence ID" value="NZ_CP108090.1"/>
</dbReference>
<evidence type="ECO:0000256" key="5">
    <source>
        <dbReference type="PROSITE-ProRule" id="PRU10141"/>
    </source>
</evidence>
<feature type="compositionally biased region" description="Low complexity" evidence="6">
    <location>
        <begin position="328"/>
        <end position="338"/>
    </location>
</feature>
<dbReference type="InterPro" id="IPR008271">
    <property type="entry name" value="Ser/Thr_kinase_AS"/>
</dbReference>
<name>A0ABZ1TD76_STRVG</name>
<dbReference type="CDD" id="cd14014">
    <property type="entry name" value="STKc_PknB_like"/>
    <property type="match status" value="1"/>
</dbReference>
<evidence type="ECO:0000256" key="3">
    <source>
        <dbReference type="ARBA" id="ARBA00022777"/>
    </source>
</evidence>
<dbReference type="GO" id="GO:0004674">
    <property type="term" value="F:protein serine/threonine kinase activity"/>
    <property type="evidence" value="ECO:0007669"/>
    <property type="project" value="UniProtKB-KW"/>
</dbReference>
<evidence type="ECO:0000259" key="7">
    <source>
        <dbReference type="PROSITE" id="PS50011"/>
    </source>
</evidence>
<dbReference type="Gene3D" id="3.30.200.20">
    <property type="entry name" value="Phosphorylase Kinase, domain 1"/>
    <property type="match status" value="1"/>
</dbReference>
<dbReference type="Gene3D" id="1.10.510.10">
    <property type="entry name" value="Transferase(Phosphotransferase) domain 1"/>
    <property type="match status" value="1"/>
</dbReference>
<feature type="compositionally biased region" description="Basic and acidic residues" evidence="6">
    <location>
        <begin position="425"/>
        <end position="434"/>
    </location>
</feature>
<feature type="compositionally biased region" description="Low complexity" evidence="6">
    <location>
        <begin position="394"/>
        <end position="417"/>
    </location>
</feature>
<feature type="region of interest" description="Disordered" evidence="6">
    <location>
        <begin position="321"/>
        <end position="341"/>
    </location>
</feature>
<dbReference type="PROSITE" id="PS00107">
    <property type="entry name" value="PROTEIN_KINASE_ATP"/>
    <property type="match status" value="1"/>
</dbReference>
<keyword evidence="8" id="KW-0723">Serine/threonine-protein kinase</keyword>
<protein>
    <submittedName>
        <fullName evidence="8">Serine/threonine protein kinase</fullName>
    </submittedName>
</protein>
<keyword evidence="1" id="KW-0808">Transferase</keyword>
<dbReference type="PANTHER" id="PTHR43289:SF34">
    <property type="entry name" value="SERINE_THREONINE-PROTEIN KINASE YBDM-RELATED"/>
    <property type="match status" value="1"/>
</dbReference>
<dbReference type="EMBL" id="CP108090">
    <property type="protein sequence ID" value="WUQ13819.1"/>
    <property type="molecule type" value="Genomic_DNA"/>
</dbReference>
<evidence type="ECO:0000256" key="2">
    <source>
        <dbReference type="ARBA" id="ARBA00022741"/>
    </source>
</evidence>
<keyword evidence="3 8" id="KW-0418">Kinase</keyword>
<dbReference type="Pfam" id="PF00069">
    <property type="entry name" value="Pkinase"/>
    <property type="match status" value="1"/>
</dbReference>
<evidence type="ECO:0000256" key="1">
    <source>
        <dbReference type="ARBA" id="ARBA00022679"/>
    </source>
</evidence>
<dbReference type="SUPFAM" id="SSF56112">
    <property type="entry name" value="Protein kinase-like (PK-like)"/>
    <property type="match status" value="1"/>
</dbReference>
<feature type="domain" description="Protein kinase" evidence="7">
    <location>
        <begin position="15"/>
        <end position="269"/>
    </location>
</feature>
<gene>
    <name evidence="8" type="ORF">OG517_21665</name>
</gene>
<sequence length="599" mass="62248">MEALRDTDPAHIGTQVLLARLGAGGMGQVYLGRSPGGRLVAVKVIKEEITGHPEALARFRREAETVRAVRSAYTANLIDASLAAPPYWLATEYVAGPTLSHAVQAYGALPAAACRRLFAALAEGLASVHAYGVTHRDLKPQNVILGVQGPQLIDFGIAKGVAETALTQVGTAPGTPGYTAPEVLLRGEVADAADVFALGATIAYAATGRAPYGTGEPTAVNFRAVHGEIDVEGVEPDLAALVKACVATEPGDRPVLAEIIRRCAVDSALVDDPVYAALTATGGGAAQVPELPSTIGPGLQAGSGLPVAPGYVPTYVPVARSGQEEPGQQRTQGQNQGRDTGRWRLPRWALAAVSGLVVGGLVTGGYLFLQDNEGRDGKDGKDGKEAQAGPRADGSQSAPTASGGPASSPSPSARSNTGGSGAVPDHIEPNKVSRDLWTSGGPGGGGCSLPAEERAEFLVGSVVDADNPNAQTITGKVKIRVYLKPYNTEQGAYAVSVGVKAPHEIDESTQRPYEFVKDYNHGIGYTSKPVDLKDPATGGEVELTYPDDFATQLVDNEGTTKKFPAIPLTNDPGDWTVLVYRVRGVKEYSSVYCTGFPVK</sequence>
<dbReference type="PROSITE" id="PS50011">
    <property type="entry name" value="PROTEIN_KINASE_DOM"/>
    <property type="match status" value="1"/>
</dbReference>
<feature type="region of interest" description="Disordered" evidence="6">
    <location>
        <begin position="372"/>
        <end position="449"/>
    </location>
</feature>
<keyword evidence="4 5" id="KW-0067">ATP-binding</keyword>
<feature type="compositionally biased region" description="Basic and acidic residues" evidence="6">
    <location>
        <begin position="372"/>
        <end position="385"/>
    </location>
</feature>
<dbReference type="InterPro" id="IPR017441">
    <property type="entry name" value="Protein_kinase_ATP_BS"/>
</dbReference>
<dbReference type="PROSITE" id="PS00108">
    <property type="entry name" value="PROTEIN_KINASE_ST"/>
    <property type="match status" value="1"/>
</dbReference>
<dbReference type="InterPro" id="IPR000719">
    <property type="entry name" value="Prot_kinase_dom"/>
</dbReference>
<evidence type="ECO:0000313" key="9">
    <source>
        <dbReference type="Proteomes" id="UP001432039"/>
    </source>
</evidence>
<feature type="binding site" evidence="5">
    <location>
        <position position="43"/>
    </location>
    <ligand>
        <name>ATP</name>
        <dbReference type="ChEBI" id="CHEBI:30616"/>
    </ligand>
</feature>
<evidence type="ECO:0000256" key="6">
    <source>
        <dbReference type="SAM" id="MobiDB-lite"/>
    </source>
</evidence>
<reference evidence="8" key="1">
    <citation type="submission" date="2022-10" db="EMBL/GenBank/DDBJ databases">
        <title>The complete genomes of actinobacterial strains from the NBC collection.</title>
        <authorList>
            <person name="Joergensen T.S."/>
            <person name="Alvarez Arevalo M."/>
            <person name="Sterndorff E.B."/>
            <person name="Faurdal D."/>
            <person name="Vuksanovic O."/>
            <person name="Mourched A.-S."/>
            <person name="Charusanti P."/>
            <person name="Shaw S."/>
            <person name="Blin K."/>
            <person name="Weber T."/>
        </authorList>
    </citation>
    <scope>NUCLEOTIDE SEQUENCE</scope>
    <source>
        <strain evidence="8">NBC_00248</strain>
    </source>
</reference>
<dbReference type="PANTHER" id="PTHR43289">
    <property type="entry name" value="MITOGEN-ACTIVATED PROTEIN KINASE KINASE KINASE 20-RELATED"/>
    <property type="match status" value="1"/>
</dbReference>
<evidence type="ECO:0000256" key="4">
    <source>
        <dbReference type="ARBA" id="ARBA00022840"/>
    </source>
</evidence>
<proteinExistence type="predicted"/>
<dbReference type="InterPro" id="IPR011009">
    <property type="entry name" value="Kinase-like_dom_sf"/>
</dbReference>
<accession>A0ABZ1TD76</accession>
<organism evidence="8 9">
    <name type="scientific">Streptomyces virginiae</name>
    <name type="common">Streptomyces cinnamonensis</name>
    <dbReference type="NCBI Taxonomy" id="1961"/>
    <lineage>
        <taxon>Bacteria</taxon>
        <taxon>Bacillati</taxon>
        <taxon>Actinomycetota</taxon>
        <taxon>Actinomycetes</taxon>
        <taxon>Kitasatosporales</taxon>
        <taxon>Streptomycetaceae</taxon>
        <taxon>Streptomyces</taxon>
    </lineage>
</organism>
<keyword evidence="2 5" id="KW-0547">Nucleotide-binding</keyword>
<dbReference type="SMART" id="SM00220">
    <property type="entry name" value="S_TKc"/>
    <property type="match status" value="1"/>
</dbReference>
<dbReference type="Proteomes" id="UP001432039">
    <property type="component" value="Chromosome"/>
</dbReference>
<keyword evidence="9" id="KW-1185">Reference proteome</keyword>
<evidence type="ECO:0000313" key="8">
    <source>
        <dbReference type="EMBL" id="WUQ13819.1"/>
    </source>
</evidence>